<accession>A0ACA9NLB1</accession>
<comment type="caution">
    <text evidence="1">The sequence shown here is derived from an EMBL/GenBank/DDBJ whole genome shotgun (WGS) entry which is preliminary data.</text>
</comment>
<feature type="non-terminal residue" evidence="1">
    <location>
        <position position="1"/>
    </location>
</feature>
<protein>
    <submittedName>
        <fullName evidence="1">11320_t:CDS:1</fullName>
    </submittedName>
</protein>
<evidence type="ECO:0000313" key="2">
    <source>
        <dbReference type="Proteomes" id="UP000789702"/>
    </source>
</evidence>
<sequence>CLAYATNTKSSIAGYIPYVDPYVYKNFNQESYKIKKESDIYSLGVLLWEISNLCPPFKKYNDISALCLHILNGGREVPVEGTLPQYSALFTECWHGDPEKRPKIDDVTRELSTFCPPNKVLDSTLHANNIEKKLKTLSQPELQLKLLPSQYLENHEDIIMNAAEIYEFTNLKTFTNIYEMQLKQITDNIQVDYVVNTLIPVVRDEHVKTFKKYENKEWVKIKYSEAFPLWKGVIDVKTELELISSKVVVLNNSDINNLEDSLKHLTSIPKWNERLQNLSVLVEIFKVALKTENWLGKSLKILREDVMILGNVVEFVKYVKEHTPDDNENYWSLIKELSSAIEILEFLQTTAEHDIKNLINGLDDFSNEQLTQKNTLLSLIEVKQLIVQLMNRSNNIDEFLKVLQKISQENPFLPIEIPTCASFNMALQNMFRNISSDIHVERRTYSYNFLPEVLSDIRVVGFACASISSRDIITNQSWPGVNGQLKTNTVLLYNENYEGVVEWGSRALVPEIGRRKSRLENLPRPIELFKLHLGNVPEDQKPKLPCGLKPERVITDYLREMEFNKQTKAFMRHCIHKANLISNSGTQNLQFITEPEAAAVHCIKILNDHELKVGSTYLIVDCGGGT</sequence>
<evidence type="ECO:0000313" key="1">
    <source>
        <dbReference type="EMBL" id="CAG8654588.1"/>
    </source>
</evidence>
<name>A0ACA9NLB1_9GLOM</name>
<gene>
    <name evidence="1" type="ORF">DHETER_LOCUS9462</name>
</gene>
<dbReference type="Proteomes" id="UP000789702">
    <property type="component" value="Unassembled WGS sequence"/>
</dbReference>
<reference evidence="1" key="1">
    <citation type="submission" date="2021-06" db="EMBL/GenBank/DDBJ databases">
        <authorList>
            <person name="Kallberg Y."/>
            <person name="Tangrot J."/>
            <person name="Rosling A."/>
        </authorList>
    </citation>
    <scope>NUCLEOTIDE SEQUENCE</scope>
    <source>
        <strain evidence="1">IL203A</strain>
    </source>
</reference>
<keyword evidence="2" id="KW-1185">Reference proteome</keyword>
<feature type="non-terminal residue" evidence="1">
    <location>
        <position position="626"/>
    </location>
</feature>
<proteinExistence type="predicted"/>
<dbReference type="EMBL" id="CAJVPU010016652">
    <property type="protein sequence ID" value="CAG8654588.1"/>
    <property type="molecule type" value="Genomic_DNA"/>
</dbReference>
<organism evidence="1 2">
    <name type="scientific">Dentiscutata heterogama</name>
    <dbReference type="NCBI Taxonomy" id="1316150"/>
    <lineage>
        <taxon>Eukaryota</taxon>
        <taxon>Fungi</taxon>
        <taxon>Fungi incertae sedis</taxon>
        <taxon>Mucoromycota</taxon>
        <taxon>Glomeromycotina</taxon>
        <taxon>Glomeromycetes</taxon>
        <taxon>Diversisporales</taxon>
        <taxon>Gigasporaceae</taxon>
        <taxon>Dentiscutata</taxon>
    </lineage>
</organism>